<feature type="domain" description="Oberon-like PHD finger" evidence="9">
    <location>
        <begin position="391"/>
        <end position="507"/>
    </location>
</feature>
<dbReference type="GO" id="GO:0010468">
    <property type="term" value="P:regulation of gene expression"/>
    <property type="evidence" value="ECO:0007669"/>
    <property type="project" value="TreeGrafter"/>
</dbReference>
<comment type="subcellular location">
    <subcellularLocation>
        <location evidence="1">Nucleus</location>
    </subcellularLocation>
</comment>
<dbReference type="AlphaFoldDB" id="A0A2G2WWU0"/>
<evidence type="ECO:0000256" key="4">
    <source>
        <dbReference type="ARBA" id="ARBA00022833"/>
    </source>
</evidence>
<evidence type="ECO:0000313" key="12">
    <source>
        <dbReference type="Proteomes" id="UP000224567"/>
    </source>
</evidence>
<dbReference type="STRING" id="33114.A0A2G2WWU0"/>
<feature type="region of interest" description="Disordered" evidence="8">
    <location>
        <begin position="254"/>
        <end position="274"/>
    </location>
</feature>
<dbReference type="GO" id="GO:0010078">
    <property type="term" value="P:maintenance of root meristem identity"/>
    <property type="evidence" value="ECO:0007669"/>
    <property type="project" value="TreeGrafter"/>
</dbReference>
<reference evidence="12" key="2">
    <citation type="journal article" date="2017" name="J. Anim. Genet.">
        <title>Multiple reference genome sequences of hot pepper reveal the massive evolution of plant disease resistance genes by retroduplication.</title>
        <authorList>
            <person name="Kim S."/>
            <person name="Park J."/>
            <person name="Yeom S.-I."/>
            <person name="Kim Y.-M."/>
            <person name="Seo E."/>
            <person name="Kim K.-T."/>
            <person name="Kim M.-S."/>
            <person name="Lee J.M."/>
            <person name="Cheong K."/>
            <person name="Shin H.-S."/>
            <person name="Kim S.-B."/>
            <person name="Han K."/>
            <person name="Lee J."/>
            <person name="Park M."/>
            <person name="Lee H.-A."/>
            <person name="Lee H.-Y."/>
            <person name="Lee Y."/>
            <person name="Oh S."/>
            <person name="Lee J.H."/>
            <person name="Choi E."/>
            <person name="Choi E."/>
            <person name="Lee S.E."/>
            <person name="Jeon J."/>
            <person name="Kim H."/>
            <person name="Choi G."/>
            <person name="Song H."/>
            <person name="Lee J."/>
            <person name="Lee S.-C."/>
            <person name="Kwon J.-K."/>
            <person name="Lee H.-Y."/>
            <person name="Koo N."/>
            <person name="Hong Y."/>
            <person name="Kim R.W."/>
            <person name="Kang W.-H."/>
            <person name="Huh J.H."/>
            <person name="Kang B.-C."/>
            <person name="Yang T.-J."/>
            <person name="Lee Y.-H."/>
            <person name="Bennetzen J.L."/>
            <person name="Choi D."/>
        </authorList>
    </citation>
    <scope>NUCLEOTIDE SEQUENCE [LARGE SCALE GENOMIC DNA]</scope>
    <source>
        <strain evidence="12">cv. PBC81</strain>
    </source>
</reference>
<keyword evidence="4" id="KW-0862">Zinc</keyword>
<dbReference type="CDD" id="cd15612">
    <property type="entry name" value="PHD_OBE1_like"/>
    <property type="match status" value="1"/>
</dbReference>
<evidence type="ECO:0000259" key="10">
    <source>
        <dbReference type="Pfam" id="PF16312"/>
    </source>
</evidence>
<evidence type="ECO:0000256" key="8">
    <source>
        <dbReference type="SAM" id="MobiDB-lite"/>
    </source>
</evidence>
<evidence type="ECO:0000256" key="1">
    <source>
        <dbReference type="ARBA" id="ARBA00004123"/>
    </source>
</evidence>
<feature type="compositionally biased region" description="Basic and acidic residues" evidence="8">
    <location>
        <begin position="101"/>
        <end position="112"/>
    </location>
</feature>
<sequence>MVKENSSESGNEKKNKSEENNNVFGGKGIHFLGKSISEMEIPSGCQELTLSYLCESSKMGFGERDVFVDKGKQVMEEDRCIVVERDFLQMNEITRGNENSASKRDAEDEGKNREKKAKIEALNLTLALPDVSLSVAAGSNNNGLRPSRSVESLEPSQIRSNDVSLSCSYYSRPFSHNPSCSFTRNSTDYCSDQIWNCGGEGTNGSVHSRFRPIGDGAVAAAFANNSFALGGTLNRRTESSDNVSFFPSELPARPRIDVDGQDSGSLRGLESKDGGGYRKISRPERILREVVAESIPLMAQIMQELPDEAVESTKDYLRSLIATPERKDELLLLQNRLNRRCDLTNETLSKCHATQLEFMVAIKLGLGSFLASKKKSVPTTELVEIFLLERCRNINCMRVLPVEDCECKICSTNKGFCSECMCPLCLNFDCANNTCSWVGCDACSHWCHAVCGIQRNLIKPGPTEMQFYCIGCGHASEMFGFVKDVFTSCAKDWGEETLIKELDCVRKIFQGSRDFKGKELHFKADELRSKLEKKMISPSDVCNFIFHFFDYTEGLSEFPSSTFPDEDFSSQAGRKRDVVSLHASTSPAPKSSLYNISTSSGRKGMTFIEHQRKDVKASLLPEKMVEDEWSVKRLKKDELDSLESIVRIKEAEAGMFQNRADDARREAESFRRVARMKIEKLDDEYSVKLARLRLQETEERRRKTLEELKVLEDSHCDYYKMKMRMESEITGLLKRMEATKQLWV</sequence>
<evidence type="ECO:0000256" key="3">
    <source>
        <dbReference type="ARBA" id="ARBA00022771"/>
    </source>
</evidence>
<keyword evidence="3" id="KW-0863">Zinc-finger</keyword>
<feature type="domain" description="Oberon coiled-coil region" evidence="10">
    <location>
        <begin position="610"/>
        <end position="733"/>
    </location>
</feature>
<dbReference type="InterPro" id="IPR032881">
    <property type="entry name" value="Oberon-like_PHD"/>
</dbReference>
<evidence type="ECO:0008006" key="13">
    <source>
        <dbReference type="Google" id="ProtNLM"/>
    </source>
</evidence>
<feature type="compositionally biased region" description="Basic and acidic residues" evidence="8">
    <location>
        <begin position="1"/>
        <end position="19"/>
    </location>
</feature>
<dbReference type="Pfam" id="PF16312">
    <property type="entry name" value="Oberon_cc"/>
    <property type="match status" value="1"/>
</dbReference>
<dbReference type="InterPro" id="IPR004082">
    <property type="entry name" value="OBERON"/>
</dbReference>
<name>A0A2G2WWU0_CAPBA</name>
<reference evidence="11 12" key="1">
    <citation type="journal article" date="2017" name="Genome Biol.">
        <title>New reference genome sequences of hot pepper reveal the massive evolution of plant disease-resistance genes by retroduplication.</title>
        <authorList>
            <person name="Kim S."/>
            <person name="Park J."/>
            <person name="Yeom S.I."/>
            <person name="Kim Y.M."/>
            <person name="Seo E."/>
            <person name="Kim K.T."/>
            <person name="Kim M.S."/>
            <person name="Lee J.M."/>
            <person name="Cheong K."/>
            <person name="Shin H.S."/>
            <person name="Kim S.B."/>
            <person name="Han K."/>
            <person name="Lee J."/>
            <person name="Park M."/>
            <person name="Lee H.A."/>
            <person name="Lee H.Y."/>
            <person name="Lee Y."/>
            <person name="Oh S."/>
            <person name="Lee J.H."/>
            <person name="Choi E."/>
            <person name="Choi E."/>
            <person name="Lee S.E."/>
            <person name="Jeon J."/>
            <person name="Kim H."/>
            <person name="Choi G."/>
            <person name="Song H."/>
            <person name="Lee J."/>
            <person name="Lee S.C."/>
            <person name="Kwon J.K."/>
            <person name="Lee H.Y."/>
            <person name="Koo N."/>
            <person name="Hong Y."/>
            <person name="Kim R.W."/>
            <person name="Kang W.H."/>
            <person name="Huh J.H."/>
            <person name="Kang B.C."/>
            <person name="Yang T.J."/>
            <person name="Lee Y.H."/>
            <person name="Bennetzen J.L."/>
            <person name="Choi D."/>
        </authorList>
    </citation>
    <scope>NUCLEOTIDE SEQUENCE [LARGE SCALE GENOMIC DNA]</scope>
    <source>
        <strain evidence="12">cv. PBC81</strain>
    </source>
</reference>
<dbReference type="InterPro" id="IPR032535">
    <property type="entry name" value="Oberon_CC"/>
</dbReference>
<evidence type="ECO:0000256" key="5">
    <source>
        <dbReference type="ARBA" id="ARBA00023054"/>
    </source>
</evidence>
<dbReference type="PANTHER" id="PTHR21736">
    <property type="entry name" value="VERNALIZATION-INSENSITIVE PROTEIN 3"/>
    <property type="match status" value="1"/>
</dbReference>
<dbReference type="InterPro" id="IPR047578">
    <property type="entry name" value="OBE1-like_PHD"/>
</dbReference>
<evidence type="ECO:0000256" key="6">
    <source>
        <dbReference type="ARBA" id="ARBA00023242"/>
    </source>
</evidence>
<dbReference type="EMBL" id="MLFT02000004">
    <property type="protein sequence ID" value="PHT49707.1"/>
    <property type="molecule type" value="Genomic_DNA"/>
</dbReference>
<feature type="region of interest" description="Disordered" evidence="8">
    <location>
        <begin position="93"/>
        <end position="114"/>
    </location>
</feature>
<protein>
    <recommendedName>
        <fullName evidence="13">Protein OBERON 3</fullName>
    </recommendedName>
</protein>
<dbReference type="GO" id="GO:0010071">
    <property type="term" value="P:root meristem specification"/>
    <property type="evidence" value="ECO:0007669"/>
    <property type="project" value="TreeGrafter"/>
</dbReference>
<keyword evidence="5 7" id="KW-0175">Coiled coil</keyword>
<keyword evidence="12" id="KW-1185">Reference proteome</keyword>
<dbReference type="PANTHER" id="PTHR21736:SF38">
    <property type="entry name" value="PROTEIN OBERON 3"/>
    <property type="match status" value="1"/>
</dbReference>
<organism evidence="11 12">
    <name type="scientific">Capsicum baccatum</name>
    <name type="common">Peruvian pepper</name>
    <dbReference type="NCBI Taxonomy" id="33114"/>
    <lineage>
        <taxon>Eukaryota</taxon>
        <taxon>Viridiplantae</taxon>
        <taxon>Streptophyta</taxon>
        <taxon>Embryophyta</taxon>
        <taxon>Tracheophyta</taxon>
        <taxon>Spermatophyta</taxon>
        <taxon>Magnoliopsida</taxon>
        <taxon>eudicotyledons</taxon>
        <taxon>Gunneridae</taxon>
        <taxon>Pentapetalae</taxon>
        <taxon>asterids</taxon>
        <taxon>lamiids</taxon>
        <taxon>Solanales</taxon>
        <taxon>Solanaceae</taxon>
        <taxon>Solanoideae</taxon>
        <taxon>Capsiceae</taxon>
        <taxon>Capsicum</taxon>
    </lineage>
</organism>
<feature type="coiled-coil region" evidence="7">
    <location>
        <begin position="687"/>
        <end position="714"/>
    </location>
</feature>
<evidence type="ECO:0000256" key="7">
    <source>
        <dbReference type="SAM" id="Coils"/>
    </source>
</evidence>
<comment type="caution">
    <text evidence="11">The sequence shown here is derived from an EMBL/GenBank/DDBJ whole genome shotgun (WGS) entry which is preliminary data.</text>
</comment>
<dbReference type="GO" id="GO:0008270">
    <property type="term" value="F:zinc ion binding"/>
    <property type="evidence" value="ECO:0007669"/>
    <property type="project" value="UniProtKB-KW"/>
</dbReference>
<dbReference type="GO" id="GO:0010492">
    <property type="term" value="P:maintenance of shoot apical meristem identity"/>
    <property type="evidence" value="ECO:0007669"/>
    <property type="project" value="TreeGrafter"/>
</dbReference>
<evidence type="ECO:0000313" key="11">
    <source>
        <dbReference type="EMBL" id="PHT49707.1"/>
    </source>
</evidence>
<proteinExistence type="predicted"/>
<keyword evidence="6" id="KW-0539">Nucleus</keyword>
<evidence type="ECO:0000259" key="9">
    <source>
        <dbReference type="Pfam" id="PF07227"/>
    </source>
</evidence>
<dbReference type="GO" id="GO:0005634">
    <property type="term" value="C:nucleus"/>
    <property type="evidence" value="ECO:0007669"/>
    <property type="project" value="UniProtKB-SubCell"/>
</dbReference>
<gene>
    <name evidence="11" type="ORF">CQW23_09454</name>
</gene>
<feature type="region of interest" description="Disordered" evidence="8">
    <location>
        <begin position="1"/>
        <end position="21"/>
    </location>
</feature>
<dbReference type="Pfam" id="PF07227">
    <property type="entry name" value="PHD_Oberon"/>
    <property type="match status" value="1"/>
</dbReference>
<dbReference type="PRINTS" id="PR01544">
    <property type="entry name" value="ARATH130DUF"/>
</dbReference>
<accession>A0A2G2WWU0</accession>
<dbReference type="OrthoDB" id="1905265at2759"/>
<dbReference type="Proteomes" id="UP000224567">
    <property type="component" value="Unassembled WGS sequence"/>
</dbReference>
<keyword evidence="2" id="KW-0479">Metal-binding</keyword>
<evidence type="ECO:0000256" key="2">
    <source>
        <dbReference type="ARBA" id="ARBA00022723"/>
    </source>
</evidence>